<evidence type="ECO:0000313" key="1">
    <source>
        <dbReference type="EMBL" id="CDW50850.1"/>
    </source>
</evidence>
<dbReference type="AlphaFoldDB" id="A0A0K2VKM2"/>
<name>A0A0K2VKM2_LEPSM</name>
<accession>A0A0K2VKM2</accession>
<dbReference type="EMBL" id="HACA01033489">
    <property type="protein sequence ID" value="CDW50850.1"/>
    <property type="molecule type" value="Transcribed_RNA"/>
</dbReference>
<reference evidence="1" key="1">
    <citation type="submission" date="2014-05" db="EMBL/GenBank/DDBJ databases">
        <authorList>
            <person name="Chronopoulou M."/>
        </authorList>
    </citation>
    <scope>NUCLEOTIDE SEQUENCE</scope>
    <source>
        <tissue evidence="1">Whole organism</tissue>
    </source>
</reference>
<sequence length="50" mass="5723">TTQVVNFKKPFFSRNNKSIKSFSPVVLELQFGFKSIKTSPSISQCSYNYV</sequence>
<organism evidence="1">
    <name type="scientific">Lepeophtheirus salmonis</name>
    <name type="common">Salmon louse</name>
    <name type="synonym">Caligus salmonis</name>
    <dbReference type="NCBI Taxonomy" id="72036"/>
    <lineage>
        <taxon>Eukaryota</taxon>
        <taxon>Metazoa</taxon>
        <taxon>Ecdysozoa</taxon>
        <taxon>Arthropoda</taxon>
        <taxon>Crustacea</taxon>
        <taxon>Multicrustacea</taxon>
        <taxon>Hexanauplia</taxon>
        <taxon>Copepoda</taxon>
        <taxon>Siphonostomatoida</taxon>
        <taxon>Caligidae</taxon>
        <taxon>Lepeophtheirus</taxon>
    </lineage>
</organism>
<protein>
    <submittedName>
        <fullName evidence="1">Uncharacterized protein</fullName>
    </submittedName>
</protein>
<proteinExistence type="predicted"/>
<feature type="non-terminal residue" evidence="1">
    <location>
        <position position="1"/>
    </location>
</feature>